<dbReference type="AlphaFoldDB" id="A0A3G8JIK2"/>
<protein>
    <submittedName>
        <fullName evidence="1">tRNA 5-methylaminomethyl-2-thiouridine biosynthesis bifunctional protein MnmC</fullName>
        <ecNumber evidence="1">1.5.-.-</ecNumber>
    </submittedName>
</protein>
<name>A0A3G8JIK2_9ACTN</name>
<keyword evidence="2" id="KW-1185">Reference proteome</keyword>
<dbReference type="Pfam" id="PF05834">
    <property type="entry name" value="Lycopene_cycl"/>
    <property type="match status" value="1"/>
</dbReference>
<proteinExistence type="predicted"/>
<dbReference type="Proteomes" id="UP000271469">
    <property type="component" value="Chromosome"/>
</dbReference>
<evidence type="ECO:0000313" key="1">
    <source>
        <dbReference type="EMBL" id="AZG44332.1"/>
    </source>
</evidence>
<sequence>MDHGTDPGRRRRNPLHRLDVTTGVTDVAVVGAGPAGRALAHHLLLRGLTVTLVDPHPNAPWRPTYACWTDELPPWLPADAVSAQVDSVEIRTPDAARIARATA</sequence>
<dbReference type="OrthoDB" id="537501at2"/>
<keyword evidence="1" id="KW-0560">Oxidoreductase</keyword>
<accession>A0A3G8JIK2</accession>
<dbReference type="GO" id="GO:0016491">
    <property type="term" value="F:oxidoreductase activity"/>
    <property type="evidence" value="ECO:0007669"/>
    <property type="project" value="UniProtKB-KW"/>
</dbReference>
<dbReference type="SUPFAM" id="SSF51905">
    <property type="entry name" value="FAD/NAD(P)-binding domain"/>
    <property type="match status" value="1"/>
</dbReference>
<dbReference type="EC" id="1.5.-.-" evidence="1"/>
<organism evidence="1 2">
    <name type="scientific">Gordonia insulae</name>
    <dbReference type="NCBI Taxonomy" id="2420509"/>
    <lineage>
        <taxon>Bacteria</taxon>
        <taxon>Bacillati</taxon>
        <taxon>Actinomycetota</taxon>
        <taxon>Actinomycetes</taxon>
        <taxon>Mycobacteriales</taxon>
        <taxon>Gordoniaceae</taxon>
        <taxon>Gordonia</taxon>
    </lineage>
</organism>
<gene>
    <name evidence="1" type="primary">mnmC_1</name>
    <name evidence="1" type="ORF">D7316_00916</name>
</gene>
<evidence type="ECO:0000313" key="2">
    <source>
        <dbReference type="Proteomes" id="UP000271469"/>
    </source>
</evidence>
<dbReference type="EMBL" id="CP033972">
    <property type="protein sequence ID" value="AZG44332.1"/>
    <property type="molecule type" value="Genomic_DNA"/>
</dbReference>
<reference evidence="1 2" key="1">
    <citation type="submission" date="2018-11" db="EMBL/GenBank/DDBJ databases">
        <title>Gordonia insulae sp. nov., isolated from an island soil.</title>
        <authorList>
            <person name="Kim Y.S."/>
            <person name="Kim S.B."/>
        </authorList>
    </citation>
    <scope>NUCLEOTIDE SEQUENCE [LARGE SCALE GENOMIC DNA]</scope>
    <source>
        <strain evidence="1 2">MMS17-SY073</strain>
    </source>
</reference>
<dbReference type="KEGG" id="gom:D7316_00916"/>
<dbReference type="InterPro" id="IPR036188">
    <property type="entry name" value="FAD/NAD-bd_sf"/>
</dbReference>
<dbReference type="Gene3D" id="3.50.50.60">
    <property type="entry name" value="FAD/NAD(P)-binding domain"/>
    <property type="match status" value="1"/>
</dbReference>